<accession>A0A917ZFF1</accession>
<evidence type="ECO:0008006" key="3">
    <source>
        <dbReference type="Google" id="ProtNLM"/>
    </source>
</evidence>
<sequence length="138" mass="15973">MSNLQLFIRHPDEIPLDLEVIERPVARSDDSIPLRLVCRLPVPLECGQQVSINARSQIHCPDIKGQVDWCHPQRGGFELGILFPDSEHAMRVRMFEQVCHIRRYRRLLEETQGRFLSEDEAALEWIARYAALFPANAL</sequence>
<proteinExistence type="predicted"/>
<keyword evidence="2" id="KW-1185">Reference proteome</keyword>
<protein>
    <recommendedName>
        <fullName evidence="3">PilZ domain-containing protein</fullName>
    </recommendedName>
</protein>
<dbReference type="EMBL" id="BMLT01000005">
    <property type="protein sequence ID" value="GGO82101.1"/>
    <property type="molecule type" value="Genomic_DNA"/>
</dbReference>
<dbReference type="RefSeq" id="WP_188860711.1">
    <property type="nucleotide sequence ID" value="NZ_BMLT01000005.1"/>
</dbReference>
<gene>
    <name evidence="1" type="ORF">GCM10011348_22690</name>
</gene>
<name>A0A917ZFF1_9GAMM</name>
<reference evidence="1 2" key="1">
    <citation type="journal article" date="2014" name="Int. J. Syst. Evol. Microbiol.">
        <title>Complete genome sequence of Corynebacterium casei LMG S-19264T (=DSM 44701T), isolated from a smear-ripened cheese.</title>
        <authorList>
            <consortium name="US DOE Joint Genome Institute (JGI-PGF)"/>
            <person name="Walter F."/>
            <person name="Albersmeier A."/>
            <person name="Kalinowski J."/>
            <person name="Ruckert C."/>
        </authorList>
    </citation>
    <scope>NUCLEOTIDE SEQUENCE [LARGE SCALE GENOMIC DNA]</scope>
    <source>
        <strain evidence="1 2">CGMCC 1.7286</strain>
    </source>
</reference>
<dbReference type="AlphaFoldDB" id="A0A917ZFF1"/>
<dbReference type="Proteomes" id="UP000599578">
    <property type="component" value="Unassembled WGS sequence"/>
</dbReference>
<comment type="caution">
    <text evidence="1">The sequence shown here is derived from an EMBL/GenBank/DDBJ whole genome shotgun (WGS) entry which is preliminary data.</text>
</comment>
<organism evidence="1 2">
    <name type="scientific">Marinobacterium nitratireducens</name>
    <dbReference type="NCBI Taxonomy" id="518897"/>
    <lineage>
        <taxon>Bacteria</taxon>
        <taxon>Pseudomonadati</taxon>
        <taxon>Pseudomonadota</taxon>
        <taxon>Gammaproteobacteria</taxon>
        <taxon>Oceanospirillales</taxon>
        <taxon>Oceanospirillaceae</taxon>
        <taxon>Marinobacterium</taxon>
    </lineage>
</organism>
<evidence type="ECO:0000313" key="2">
    <source>
        <dbReference type="Proteomes" id="UP000599578"/>
    </source>
</evidence>
<evidence type="ECO:0000313" key="1">
    <source>
        <dbReference type="EMBL" id="GGO82101.1"/>
    </source>
</evidence>